<feature type="domain" description="UvrD-like helicase C-terminal" evidence="13">
    <location>
        <begin position="287"/>
        <end position="562"/>
    </location>
</feature>
<dbReference type="GO" id="GO:0003677">
    <property type="term" value="F:DNA binding"/>
    <property type="evidence" value="ECO:0007669"/>
    <property type="project" value="UniProtKB-KW"/>
</dbReference>
<evidence type="ECO:0000256" key="2">
    <source>
        <dbReference type="ARBA" id="ARBA00022741"/>
    </source>
</evidence>
<evidence type="ECO:0000256" key="10">
    <source>
        <dbReference type="ARBA" id="ARBA00048988"/>
    </source>
</evidence>
<dbReference type="Pfam" id="PF13361">
    <property type="entry name" value="UvrD_C"/>
    <property type="match status" value="1"/>
</dbReference>
<dbReference type="InterPro" id="IPR014016">
    <property type="entry name" value="UvrD-like_ATP-bd"/>
</dbReference>
<keyword evidence="5 11" id="KW-0067">ATP-binding</keyword>
<evidence type="ECO:0000256" key="11">
    <source>
        <dbReference type="PROSITE-ProRule" id="PRU00560"/>
    </source>
</evidence>
<dbReference type="Gene3D" id="3.40.50.300">
    <property type="entry name" value="P-loop containing nucleotide triphosphate hydrolases"/>
    <property type="match status" value="2"/>
</dbReference>
<sequence>MHSFLEGLNDNQLESIITTDVPLRVIAGAGSGKTRVITNKIAYLVEQEQINPFKILAVTFTNKAANEMKNRIKKISHNKYTIPHIMTFHAFCVRVLREDYELLNLKKDFVIIDTSEQEKIIRKLLKTLNLDDSKNKPERKIISKISKWKSSFVTWDDAYESSFNPTDKSYAKVYRDYEDYLKENGYVDFDDLLLKVHALLKYNIETRKKWINRFSYILVDEFQDTNNVQYDLIKWLTDKRGCLTVVGDPDQTIYSWRGAKVNIILNFEREFQNARTILLDQNYRSTKPILDLANSFIQNNKNREDKNIYTQKKEGEKVEVKECATKYFEAKYIAKKIEELVKNHKYAYSDIFVLYRINAWSVDFEKEFANSKIPFQLVGGFQFRDRKVIKDVTALLKAIAIKDNFSFERVFSFVPKVGAVTADRLFNCAEENDLNMFELLTQREDLVAKISKHLGEITNVLRDCNQMFLDNKPVVEIASYAINKSGYKERLDLKDKDGVDSSENLNAYLDQMRRFDNDYEANESDGNRLIKFLQEETLNMTSEDIFETPNKVTLMTIHAAKGLENKVIFIVGLSSDVFPSRMSMYSKEGLEEERRTFYVAITRAQERLYISYVSGEYSYLANGEFGPSRFINELDPNLYSIEKSIFFHSSTEMSSKKYDSGVVETVPQKLDAGVKTGEIIEHLMFGEGVVNKIMDKYIQVSFSNPAYGTKLIPISSNSWNKK</sequence>
<evidence type="ECO:0000256" key="4">
    <source>
        <dbReference type="ARBA" id="ARBA00022806"/>
    </source>
</evidence>
<dbReference type="OrthoDB" id="9810135at2"/>
<evidence type="ECO:0000313" key="14">
    <source>
        <dbReference type="EMBL" id="QGS51551.1"/>
    </source>
</evidence>
<keyword evidence="6" id="KW-0238">DNA-binding</keyword>
<dbReference type="GO" id="GO:0000725">
    <property type="term" value="P:recombinational repair"/>
    <property type="evidence" value="ECO:0007669"/>
    <property type="project" value="TreeGrafter"/>
</dbReference>
<dbReference type="InterPro" id="IPR027417">
    <property type="entry name" value="P-loop_NTPase"/>
</dbReference>
<evidence type="ECO:0000259" key="13">
    <source>
        <dbReference type="PROSITE" id="PS51217"/>
    </source>
</evidence>
<keyword evidence="2 11" id="KW-0547">Nucleotide-binding</keyword>
<dbReference type="PANTHER" id="PTHR11070:SF2">
    <property type="entry name" value="ATP-DEPENDENT DNA HELICASE SRS2"/>
    <property type="match status" value="1"/>
</dbReference>
<evidence type="ECO:0000256" key="9">
    <source>
        <dbReference type="ARBA" id="ARBA00034808"/>
    </source>
</evidence>
<name>A0A6I6C9H5_9MOLU</name>
<dbReference type="RefSeq" id="WP_156005636.1">
    <property type="nucleotide sequence ID" value="NZ_CP046276.1"/>
</dbReference>
<dbReference type="EC" id="5.6.2.4" evidence="9"/>
<dbReference type="Gene3D" id="1.10.486.10">
    <property type="entry name" value="PCRA, domain 4"/>
    <property type="match status" value="1"/>
</dbReference>
<proteinExistence type="inferred from homology"/>
<evidence type="ECO:0000313" key="15">
    <source>
        <dbReference type="Proteomes" id="UP000424468"/>
    </source>
</evidence>
<dbReference type="PANTHER" id="PTHR11070">
    <property type="entry name" value="UVRD / RECB / PCRA DNA HELICASE FAMILY MEMBER"/>
    <property type="match status" value="1"/>
</dbReference>
<dbReference type="EMBL" id="CP046276">
    <property type="protein sequence ID" value="QGS51551.1"/>
    <property type="molecule type" value="Genomic_DNA"/>
</dbReference>
<evidence type="ECO:0000256" key="6">
    <source>
        <dbReference type="ARBA" id="ARBA00023125"/>
    </source>
</evidence>
<organism evidence="14 15">
    <name type="scientific">Spiroplasma tabanidicola</name>
    <dbReference type="NCBI Taxonomy" id="324079"/>
    <lineage>
        <taxon>Bacteria</taxon>
        <taxon>Bacillati</taxon>
        <taxon>Mycoplasmatota</taxon>
        <taxon>Mollicutes</taxon>
        <taxon>Entomoplasmatales</taxon>
        <taxon>Spiroplasmataceae</taxon>
        <taxon>Spiroplasma</taxon>
    </lineage>
</organism>
<dbReference type="PROSITE" id="PS51198">
    <property type="entry name" value="UVRD_HELICASE_ATP_BIND"/>
    <property type="match status" value="1"/>
</dbReference>
<feature type="binding site" evidence="11">
    <location>
        <begin position="27"/>
        <end position="34"/>
    </location>
    <ligand>
        <name>ATP</name>
        <dbReference type="ChEBI" id="CHEBI:30616"/>
    </ligand>
</feature>
<keyword evidence="4 11" id="KW-0347">Helicase</keyword>
<protein>
    <recommendedName>
        <fullName evidence="9">DNA 3'-5' helicase</fullName>
        <ecNumber evidence="9">5.6.2.4</ecNumber>
    </recommendedName>
</protein>
<dbReference type="Pfam" id="PF00580">
    <property type="entry name" value="UvrD-helicase"/>
    <property type="match status" value="1"/>
</dbReference>
<dbReference type="SUPFAM" id="SSF52540">
    <property type="entry name" value="P-loop containing nucleoside triphosphate hydrolases"/>
    <property type="match status" value="1"/>
</dbReference>
<dbReference type="AlphaFoldDB" id="A0A6I6C9H5"/>
<evidence type="ECO:0000259" key="12">
    <source>
        <dbReference type="PROSITE" id="PS51198"/>
    </source>
</evidence>
<dbReference type="GO" id="GO:0016787">
    <property type="term" value="F:hydrolase activity"/>
    <property type="evidence" value="ECO:0007669"/>
    <property type="project" value="UniProtKB-UniRule"/>
</dbReference>
<gene>
    <name evidence="14" type="primary">pcrA</name>
    <name evidence="14" type="ORF">STABA_v1c01840</name>
</gene>
<dbReference type="Proteomes" id="UP000424468">
    <property type="component" value="Chromosome"/>
</dbReference>
<keyword evidence="3 11" id="KW-0378">Hydrolase</keyword>
<evidence type="ECO:0000256" key="7">
    <source>
        <dbReference type="ARBA" id="ARBA00023235"/>
    </source>
</evidence>
<reference evidence="14 15" key="1">
    <citation type="submission" date="2019-11" db="EMBL/GenBank/DDBJ databases">
        <title>Complete genome sequence of Spiroplasma tabanidicola TAUS-1 (DSM 22603).</title>
        <authorList>
            <person name="Huang C.-T."/>
            <person name="Lin Y.-C."/>
            <person name="Kuo C.-H."/>
        </authorList>
    </citation>
    <scope>NUCLEOTIDE SEQUENCE [LARGE SCALE GENOMIC DNA]</scope>
    <source>
        <strain evidence="14 15">TAUS-1</strain>
    </source>
</reference>
<keyword evidence="7" id="KW-0413">Isomerase</keyword>
<dbReference type="InterPro" id="IPR014017">
    <property type="entry name" value="DNA_helicase_UvrD-like_C"/>
</dbReference>
<comment type="catalytic activity">
    <reaction evidence="8">
        <text>Couples ATP hydrolysis with the unwinding of duplex DNA by translocating in the 3'-5' direction.</text>
        <dbReference type="EC" id="5.6.2.4"/>
    </reaction>
</comment>
<dbReference type="GO" id="GO:0043138">
    <property type="term" value="F:3'-5' DNA helicase activity"/>
    <property type="evidence" value="ECO:0007669"/>
    <property type="project" value="UniProtKB-EC"/>
</dbReference>
<dbReference type="InterPro" id="IPR000212">
    <property type="entry name" value="DNA_helicase_UvrD/REP"/>
</dbReference>
<dbReference type="GO" id="GO:0033202">
    <property type="term" value="C:DNA helicase complex"/>
    <property type="evidence" value="ECO:0007669"/>
    <property type="project" value="TreeGrafter"/>
</dbReference>
<dbReference type="GO" id="GO:0005524">
    <property type="term" value="F:ATP binding"/>
    <property type="evidence" value="ECO:0007669"/>
    <property type="project" value="UniProtKB-UniRule"/>
</dbReference>
<comment type="similarity">
    <text evidence="1">Belongs to the helicase family. UvrD subfamily.</text>
</comment>
<evidence type="ECO:0000256" key="5">
    <source>
        <dbReference type="ARBA" id="ARBA00022840"/>
    </source>
</evidence>
<dbReference type="GO" id="GO:0005829">
    <property type="term" value="C:cytosol"/>
    <property type="evidence" value="ECO:0007669"/>
    <property type="project" value="TreeGrafter"/>
</dbReference>
<dbReference type="CDD" id="cd18807">
    <property type="entry name" value="SF1_C_UvrD"/>
    <property type="match status" value="1"/>
</dbReference>
<dbReference type="KEGG" id="stab:STABA_v1c01840"/>
<keyword evidence="15" id="KW-1185">Reference proteome</keyword>
<dbReference type="PROSITE" id="PS51217">
    <property type="entry name" value="UVRD_HELICASE_CTER"/>
    <property type="match status" value="1"/>
</dbReference>
<accession>A0A6I6C9H5</accession>
<dbReference type="Gene3D" id="1.10.10.160">
    <property type="match status" value="1"/>
</dbReference>
<comment type="catalytic activity">
    <reaction evidence="10">
        <text>ATP + H2O = ADP + phosphate + H(+)</text>
        <dbReference type="Rhea" id="RHEA:13065"/>
        <dbReference type="ChEBI" id="CHEBI:15377"/>
        <dbReference type="ChEBI" id="CHEBI:15378"/>
        <dbReference type="ChEBI" id="CHEBI:30616"/>
        <dbReference type="ChEBI" id="CHEBI:43474"/>
        <dbReference type="ChEBI" id="CHEBI:456216"/>
        <dbReference type="EC" id="5.6.2.4"/>
    </reaction>
</comment>
<evidence type="ECO:0000256" key="8">
    <source>
        <dbReference type="ARBA" id="ARBA00034617"/>
    </source>
</evidence>
<evidence type="ECO:0000256" key="3">
    <source>
        <dbReference type="ARBA" id="ARBA00022801"/>
    </source>
</evidence>
<dbReference type="InterPro" id="IPR013986">
    <property type="entry name" value="DExx_box_DNA_helicase_dom_sf"/>
</dbReference>
<evidence type="ECO:0000256" key="1">
    <source>
        <dbReference type="ARBA" id="ARBA00009922"/>
    </source>
</evidence>
<feature type="domain" description="UvrD-like helicase ATP-binding" evidence="12">
    <location>
        <begin position="6"/>
        <end position="286"/>
    </location>
</feature>
<dbReference type="CDD" id="cd17932">
    <property type="entry name" value="DEXQc_UvrD"/>
    <property type="match status" value="1"/>
</dbReference>